<reference evidence="14 15" key="1">
    <citation type="journal article" date="2006" name="Int. J. Syst. Evol. Microbiol.">
        <title>Chryseobacterium piscium sp. nov., isolated from fish of the South Atlantic Ocean off South Africa.</title>
        <authorList>
            <person name="de Beer H."/>
            <person name="Hugo C.J."/>
            <person name="Jooste P.J."/>
            <person name="Vancanneyt M."/>
            <person name="Coenye T."/>
            <person name="Vandamme P."/>
        </authorList>
    </citation>
    <scope>NUCLEOTIDE SEQUENCE [LARGE SCALE GENOMIC DNA]</scope>
    <source>
        <strain evidence="14 15">CCUG 51923</strain>
    </source>
</reference>
<dbReference type="PANTHER" id="PTHR33478:SF1">
    <property type="entry name" value="EXTRACELLULAR METALLOPROTEINASE MEP"/>
    <property type="match status" value="1"/>
</dbReference>
<comment type="subcellular location">
    <subcellularLocation>
        <location evidence="2">Secreted</location>
    </subcellularLocation>
</comment>
<dbReference type="InterPro" id="IPR003137">
    <property type="entry name" value="PA_domain"/>
</dbReference>
<evidence type="ECO:0000256" key="5">
    <source>
        <dbReference type="ARBA" id="ARBA00022670"/>
    </source>
</evidence>
<evidence type="ECO:0000256" key="9">
    <source>
        <dbReference type="ARBA" id="ARBA00022833"/>
    </source>
</evidence>
<proteinExistence type="inferred from homology"/>
<dbReference type="InterPro" id="IPR046450">
    <property type="entry name" value="PA_dom_sf"/>
</dbReference>
<dbReference type="Gene3D" id="3.10.170.10">
    <property type="match status" value="1"/>
</dbReference>
<accession>A0A3D9BIC6</accession>
<dbReference type="Pfam" id="PF18962">
    <property type="entry name" value="Por_Secre_tail"/>
    <property type="match status" value="1"/>
</dbReference>
<feature type="domain" description="PA" evidence="12">
    <location>
        <begin position="450"/>
        <end position="528"/>
    </location>
</feature>
<dbReference type="Pfam" id="PF02225">
    <property type="entry name" value="PA"/>
    <property type="match status" value="1"/>
</dbReference>
<sequence>MEMKKVILPLVIAVFAVIPSISFAQSNEVLIKNYISQNKLREYKKSDLNQFAIENVDSSKSLNSDVIKIHQTYNGLPVYGTAATVLVKNNNVTYFNDNFIKDYTSSSSATASLNKKAALDKIAMDLGKNEISNLPLLDFFQQGQNKHVAAKQRLVYSSDEKGNLKLAYEFLVHEPKTSNHWNYVIDANSGEVISKMNLNLSCNFHDDAYSHDSQALVLPQNKEYYPVNNNSLLLSADNASYNVFALPVEAPTFAARSIVTNPWILASSPEGWHSNGTTHYTITRGNNAYAYDDKDDDETTFGSSPDGGATRNFNFAYDANAKAINNLSASTTNLFYISNMMHDVFYKFGFTEAARNFQSNNFGNGGLDDDEVFAQSQDGGGYNNANFASYPDNYNPVMQMYLWVGSNRVLFYNAPTDATPRIVNGGQAQFGPGLDDVGITGNVKLASVIDGCTALPAGELAGKIGLIERGGVSTCTFSSKVKNAQNAGATGVIIYNNAANGSTLGNMGGTDATITIPSILITNSEGEYIKTKLAANTPVNVDLRLDARYDGSFDNGIVSHEYGHGISNRLTGTGYNCLNAGASREQMGEGWSDFFALMLTNKPGDNASVARGIGTYASGQTITGSGIRPAKYSPDFAVNDYTYTDTNGMEYNNGQAIVPDVHSIGFVWATMLWDLNWEYVAKYGYASNVTSSTTTGSARVLQLVTDALKLQACNPTFVDGRNAILQAEMATTGGADKCMIWRTFAKRGLGVNASAGSKTSINDQEQDFTVPAECVLSTSETSAIKNVGISIYPNPAKNEFYINFPSNTLGKVDVEIYDMSGKLISTENKISPESKKAISTSKLINGTYLVKVKGLGIDTTSKVIITK</sequence>
<dbReference type="Pfam" id="PF02128">
    <property type="entry name" value="Peptidase_M36"/>
    <property type="match status" value="1"/>
</dbReference>
<evidence type="ECO:0000313" key="15">
    <source>
        <dbReference type="Proteomes" id="UP000256512"/>
    </source>
</evidence>
<dbReference type="InterPro" id="IPR027268">
    <property type="entry name" value="Peptidase_M4/M1_CTD_sf"/>
</dbReference>
<evidence type="ECO:0000313" key="14">
    <source>
        <dbReference type="EMBL" id="REC53283.1"/>
    </source>
</evidence>
<organism evidence="14 15">
    <name type="scientific">Chryseobacterium piscium</name>
    <dbReference type="NCBI Taxonomy" id="333702"/>
    <lineage>
        <taxon>Bacteria</taxon>
        <taxon>Pseudomonadati</taxon>
        <taxon>Bacteroidota</taxon>
        <taxon>Flavobacteriia</taxon>
        <taxon>Flavobacteriales</taxon>
        <taxon>Weeksellaceae</taxon>
        <taxon>Chryseobacterium group</taxon>
        <taxon>Chryseobacterium</taxon>
    </lineage>
</organism>
<dbReference type="InterPro" id="IPR001842">
    <property type="entry name" value="Peptidase_M36"/>
</dbReference>
<dbReference type="NCBIfam" id="TIGR04183">
    <property type="entry name" value="Por_Secre_tail"/>
    <property type="match status" value="1"/>
</dbReference>
<dbReference type="GO" id="GO:0008270">
    <property type="term" value="F:zinc ion binding"/>
    <property type="evidence" value="ECO:0007669"/>
    <property type="project" value="InterPro"/>
</dbReference>
<evidence type="ECO:0000259" key="13">
    <source>
        <dbReference type="Pfam" id="PF18962"/>
    </source>
</evidence>
<comment type="cofactor">
    <cofactor evidence="1">
        <name>Zn(2+)</name>
        <dbReference type="ChEBI" id="CHEBI:29105"/>
    </cofactor>
</comment>
<evidence type="ECO:0000256" key="11">
    <source>
        <dbReference type="ARBA" id="ARBA00023145"/>
    </source>
</evidence>
<dbReference type="Gene3D" id="3.50.30.30">
    <property type="match status" value="1"/>
</dbReference>
<dbReference type="Proteomes" id="UP000256512">
    <property type="component" value="Unassembled WGS sequence"/>
</dbReference>
<keyword evidence="9" id="KW-0862">Zinc</keyword>
<keyword evidence="15" id="KW-1185">Reference proteome</keyword>
<evidence type="ECO:0000256" key="8">
    <source>
        <dbReference type="ARBA" id="ARBA00022801"/>
    </source>
</evidence>
<evidence type="ECO:0000256" key="4">
    <source>
        <dbReference type="ARBA" id="ARBA00022525"/>
    </source>
</evidence>
<dbReference type="GO" id="GO:0005615">
    <property type="term" value="C:extracellular space"/>
    <property type="evidence" value="ECO:0007669"/>
    <property type="project" value="InterPro"/>
</dbReference>
<dbReference type="SUPFAM" id="SSF55486">
    <property type="entry name" value="Metalloproteases ('zincins'), catalytic domain"/>
    <property type="match status" value="1"/>
</dbReference>
<keyword evidence="7" id="KW-0732">Signal</keyword>
<name>A0A3D9BIC6_9FLAO</name>
<keyword evidence="11" id="KW-0865">Zymogen</keyword>
<dbReference type="PANTHER" id="PTHR33478">
    <property type="entry name" value="EXTRACELLULAR METALLOPROTEINASE MEP"/>
    <property type="match status" value="1"/>
</dbReference>
<dbReference type="SUPFAM" id="SSF52025">
    <property type="entry name" value="PA domain"/>
    <property type="match status" value="1"/>
</dbReference>
<comment type="similarity">
    <text evidence="3">Belongs to the peptidase M36 family.</text>
</comment>
<keyword evidence="5 14" id="KW-0645">Protease</keyword>
<keyword evidence="4" id="KW-0964">Secreted</keyword>
<dbReference type="AlphaFoldDB" id="A0A3D9BIC6"/>
<dbReference type="CDD" id="cd09596">
    <property type="entry name" value="M36"/>
    <property type="match status" value="1"/>
</dbReference>
<dbReference type="PRINTS" id="PR00999">
    <property type="entry name" value="FUNGALYSIN"/>
</dbReference>
<evidence type="ECO:0000256" key="7">
    <source>
        <dbReference type="ARBA" id="ARBA00022729"/>
    </source>
</evidence>
<dbReference type="NCBIfam" id="NF038113">
    <property type="entry name" value="T9SSA_dep_M36"/>
    <property type="match status" value="1"/>
</dbReference>
<keyword evidence="10 14" id="KW-0482">Metalloprotease</keyword>
<evidence type="ECO:0000259" key="12">
    <source>
        <dbReference type="Pfam" id="PF02225"/>
    </source>
</evidence>
<evidence type="ECO:0000256" key="10">
    <source>
        <dbReference type="ARBA" id="ARBA00023049"/>
    </source>
</evidence>
<dbReference type="GO" id="GO:0006508">
    <property type="term" value="P:proteolysis"/>
    <property type="evidence" value="ECO:0007669"/>
    <property type="project" value="UniProtKB-KW"/>
</dbReference>
<dbReference type="InterPro" id="IPR050371">
    <property type="entry name" value="Fungal_virulence_M36"/>
</dbReference>
<keyword evidence="6" id="KW-0479">Metal-binding</keyword>
<dbReference type="InterPro" id="IPR026444">
    <property type="entry name" value="Secre_tail"/>
</dbReference>
<evidence type="ECO:0000256" key="2">
    <source>
        <dbReference type="ARBA" id="ARBA00004613"/>
    </source>
</evidence>
<dbReference type="EMBL" id="QNVS01000049">
    <property type="protein sequence ID" value="REC53283.1"/>
    <property type="molecule type" value="Genomic_DNA"/>
</dbReference>
<evidence type="ECO:0000256" key="1">
    <source>
        <dbReference type="ARBA" id="ARBA00001947"/>
    </source>
</evidence>
<evidence type="ECO:0000256" key="6">
    <source>
        <dbReference type="ARBA" id="ARBA00022723"/>
    </source>
</evidence>
<dbReference type="Gene3D" id="1.10.390.10">
    <property type="entry name" value="Neutral Protease Domain 2"/>
    <property type="match status" value="1"/>
</dbReference>
<protein>
    <submittedName>
        <fullName evidence="14">Metalloprotease</fullName>
    </submittedName>
</protein>
<gene>
    <name evidence="14" type="ORF">DRF62_14260</name>
</gene>
<evidence type="ECO:0000256" key="3">
    <source>
        <dbReference type="ARBA" id="ARBA00006006"/>
    </source>
</evidence>
<keyword evidence="8" id="KW-0378">Hydrolase</keyword>
<dbReference type="CDD" id="cd04818">
    <property type="entry name" value="PA_subtilisin_1"/>
    <property type="match status" value="1"/>
</dbReference>
<dbReference type="GO" id="GO:0004222">
    <property type="term" value="F:metalloendopeptidase activity"/>
    <property type="evidence" value="ECO:0007669"/>
    <property type="project" value="InterPro"/>
</dbReference>
<comment type="caution">
    <text evidence="14">The sequence shown here is derived from an EMBL/GenBank/DDBJ whole genome shotgun (WGS) entry which is preliminary data.</text>
</comment>
<feature type="domain" description="Secretion system C-terminal sorting" evidence="13">
    <location>
        <begin position="791"/>
        <end position="865"/>
    </location>
</feature>